<organism evidence="2 3">
    <name type="scientific">Pseudonocardia bannensis</name>
    <dbReference type="NCBI Taxonomy" id="630973"/>
    <lineage>
        <taxon>Bacteria</taxon>
        <taxon>Bacillati</taxon>
        <taxon>Actinomycetota</taxon>
        <taxon>Actinomycetes</taxon>
        <taxon>Pseudonocardiales</taxon>
        <taxon>Pseudonocardiaceae</taxon>
        <taxon>Pseudonocardia</taxon>
    </lineage>
</organism>
<sequence length="189" mass="21004">MKPGGDHVCALHTSTRWRDEVLLSFLRDGLVEGHKCLVALSDPDPSGLVGGLGSRAEVERWLASRQLEVRGAADMIGSPDELSIENMIDFWRAVLSSALGAEGYAFARLAAEANWWMPQLSGIAQLLRYEMRLNGFSRRYPAAILCLYDVSTLDGALVMDLVRTHPKVLLDGVPFNNPYYIPPEEFLDR</sequence>
<accession>A0A848DL51</accession>
<evidence type="ECO:0000313" key="3">
    <source>
        <dbReference type="Proteomes" id="UP000586918"/>
    </source>
</evidence>
<dbReference type="AlphaFoldDB" id="A0A848DL51"/>
<evidence type="ECO:0000259" key="1">
    <source>
        <dbReference type="Pfam" id="PF14417"/>
    </source>
</evidence>
<gene>
    <name evidence="2" type="ORF">HF519_17245</name>
</gene>
<protein>
    <recommendedName>
        <fullName evidence="1">MEDS domain-containing protein</fullName>
    </recommendedName>
</protein>
<dbReference type="Proteomes" id="UP000586918">
    <property type="component" value="Unassembled WGS sequence"/>
</dbReference>
<evidence type="ECO:0000313" key="2">
    <source>
        <dbReference type="EMBL" id="NMH93285.1"/>
    </source>
</evidence>
<keyword evidence="3" id="KW-1185">Reference proteome</keyword>
<dbReference type="EMBL" id="JAAXKZ010000063">
    <property type="protein sequence ID" value="NMH93285.1"/>
    <property type="molecule type" value="Genomic_DNA"/>
</dbReference>
<feature type="domain" description="MEDS" evidence="1">
    <location>
        <begin position="6"/>
        <end position="166"/>
    </location>
</feature>
<dbReference type="Pfam" id="PF14417">
    <property type="entry name" value="MEDS"/>
    <property type="match status" value="1"/>
</dbReference>
<dbReference type="RefSeq" id="WP_169413987.1">
    <property type="nucleotide sequence ID" value="NZ_JAAXKZ010000063.1"/>
</dbReference>
<name>A0A848DL51_9PSEU</name>
<reference evidence="2 3" key="1">
    <citation type="submission" date="2020-04" db="EMBL/GenBank/DDBJ databases">
        <authorList>
            <person name="Klaysubun C."/>
            <person name="Duangmal K."/>
            <person name="Lipun K."/>
        </authorList>
    </citation>
    <scope>NUCLEOTIDE SEQUENCE [LARGE SCALE GENOMIC DNA]</scope>
    <source>
        <strain evidence="2 3">DSM 45300</strain>
    </source>
</reference>
<proteinExistence type="predicted"/>
<dbReference type="InterPro" id="IPR025847">
    <property type="entry name" value="MEDS_domain"/>
</dbReference>
<comment type="caution">
    <text evidence="2">The sequence shown here is derived from an EMBL/GenBank/DDBJ whole genome shotgun (WGS) entry which is preliminary data.</text>
</comment>